<gene>
    <name evidence="3 5" type="primary">Asmtl</name>
</gene>
<dbReference type="HAMAP" id="MF_00528">
    <property type="entry name" value="Maf"/>
    <property type="match status" value="1"/>
</dbReference>
<evidence type="ECO:0000313" key="4">
    <source>
        <dbReference type="Proteomes" id="UP000002494"/>
    </source>
</evidence>
<reference evidence="3" key="3">
    <citation type="submission" date="2025-09" db="UniProtKB">
        <authorList>
            <consortium name="Ensembl"/>
        </authorList>
    </citation>
    <scope>IDENTIFICATION</scope>
    <source>
        <strain evidence="3">Brown Norway</strain>
    </source>
</reference>
<accession>A0A8I6AKB0</accession>
<keyword evidence="6" id="KW-1267">Proteomics identification</keyword>
<dbReference type="RefSeq" id="XP_006249063.1">
    <property type="nucleotide sequence ID" value="XM_006249001.4"/>
</dbReference>
<dbReference type="Proteomes" id="UP000002494">
    <property type="component" value="Chromosome 12"/>
</dbReference>
<evidence type="ECO:0000313" key="5">
    <source>
        <dbReference type="RGD" id="1306877"/>
    </source>
</evidence>
<dbReference type="PhosphoSitePlus" id="A0A8I6AKB0"/>
<dbReference type="OrthoDB" id="10267058at2759"/>
<dbReference type="GeneTree" id="ENSGT00940000168021"/>
<sequence length="263" mass="28298">MALKPLAPLLRGYHVVLASASPRRREILDLAGVVFDVIPSHFSEVPPPEHLLRPQDLVIANAKGKALDVGMRLSQVREAPVESRLGFCEDDGGVSGCSVLRVGLLVRWRSFLADPETQHLIIGADTIVAMEGQIMGKPCDREDALRMLTRLNGREHSVITGVAIILTGGAGTRDAEVVVVFHEETLVTFSKLSDELVQEHVEGGEPWDKAGGYGLQARGGAIMAEAVRGDPLNAAGLPLNRLCRELGRRLLPSGPGQEVESQT</sequence>
<keyword evidence="2" id="KW-0378">Hydrolase</keyword>
<reference evidence="3" key="2">
    <citation type="submission" date="2025-08" db="UniProtKB">
        <authorList>
            <consortium name="Ensembl"/>
        </authorList>
    </citation>
    <scope>IDENTIFICATION</scope>
    <source>
        <strain evidence="3">Brown Norway</strain>
    </source>
</reference>
<keyword evidence="4" id="KW-1185">Reference proteome</keyword>
<proteinExistence type="evidence at protein level"/>
<evidence type="ECO:0000256" key="1">
    <source>
        <dbReference type="ARBA" id="ARBA00001968"/>
    </source>
</evidence>
<protein>
    <submittedName>
        <fullName evidence="3">Acetylserotonin O-methyltransferase-like</fullName>
    </submittedName>
</protein>
<dbReference type="SUPFAM" id="SSF52972">
    <property type="entry name" value="ITPase-like"/>
    <property type="match status" value="1"/>
</dbReference>
<reference evidence="3" key="1">
    <citation type="submission" date="2024-01" db="EMBL/GenBank/DDBJ databases">
        <title>GRCr8: a new rat reference genome assembly contstructed from accurate long reads and long range scaffolding.</title>
        <authorList>
            <person name="Doris P.A."/>
            <person name="Kalbfleisch T."/>
            <person name="Li K."/>
            <person name="Howe K."/>
            <person name="Wood J."/>
        </authorList>
    </citation>
    <scope>NUCLEOTIDE SEQUENCE [LARGE SCALE GENOMIC DNA]</scope>
    <source>
        <strain evidence="3">Brown Norway</strain>
    </source>
</reference>
<name>A0A8I6AKB0_RAT</name>
<dbReference type="GO" id="GO:0047429">
    <property type="term" value="F:nucleoside triphosphate diphosphatase activity"/>
    <property type="evidence" value="ECO:0000318"/>
    <property type="project" value="GO_Central"/>
</dbReference>
<dbReference type="PANTHER" id="PTHR43213">
    <property type="entry name" value="BIFUNCTIONAL DTTP/UTP PYROPHOSPHATASE/METHYLTRANSFERASE PROTEIN-RELATED"/>
    <property type="match status" value="1"/>
</dbReference>
<dbReference type="Gene3D" id="3.90.950.10">
    <property type="match status" value="1"/>
</dbReference>
<dbReference type="CTD" id="8623"/>
<dbReference type="InterPro" id="IPR003697">
    <property type="entry name" value="Maf-like"/>
</dbReference>
<evidence type="ECO:0000313" key="3">
    <source>
        <dbReference type="Ensembl" id="ENSRNOP00000095718.1"/>
    </source>
</evidence>
<dbReference type="AGR" id="RGD:1306877"/>
<dbReference type="Pfam" id="PF02545">
    <property type="entry name" value="Maf"/>
    <property type="match status" value="1"/>
</dbReference>
<dbReference type="NCBIfam" id="TIGR00172">
    <property type="entry name" value="maf"/>
    <property type="match status" value="1"/>
</dbReference>
<dbReference type="OMA" id="RDQRMHK"/>
<dbReference type="GO" id="GO:0005829">
    <property type="term" value="C:cytosol"/>
    <property type="evidence" value="ECO:0000266"/>
    <property type="project" value="RGD"/>
</dbReference>
<evidence type="ECO:0007829" key="6">
    <source>
        <dbReference type="PeptideAtlas" id="A0A8I6AKB0"/>
    </source>
</evidence>
<comment type="cofactor">
    <cofactor evidence="1">
        <name>a divalent metal cation</name>
        <dbReference type="ChEBI" id="CHEBI:60240"/>
    </cofactor>
</comment>
<dbReference type="FunCoup" id="A0A8I6AKB0">
    <property type="interactions" value="88"/>
</dbReference>
<dbReference type="RGD" id="1306877">
    <property type="gene designation" value="Asmtl"/>
</dbReference>
<dbReference type="Ensembl" id="ENSRNOT00000108870.2">
    <property type="protein sequence ID" value="ENSRNOP00000095718.1"/>
    <property type="gene ID" value="ENSRNOG00000028166.8"/>
</dbReference>
<dbReference type="InterPro" id="IPR029001">
    <property type="entry name" value="ITPase-like_fam"/>
</dbReference>
<dbReference type="CDD" id="cd00555">
    <property type="entry name" value="Maf"/>
    <property type="match status" value="1"/>
</dbReference>
<dbReference type="GeneID" id="288527"/>
<dbReference type="AlphaFoldDB" id="A0A8I6AKB0"/>
<organism evidence="3 4">
    <name type="scientific">Rattus norvegicus</name>
    <name type="common">Rat</name>
    <dbReference type="NCBI Taxonomy" id="10116"/>
    <lineage>
        <taxon>Eukaryota</taxon>
        <taxon>Metazoa</taxon>
        <taxon>Chordata</taxon>
        <taxon>Craniata</taxon>
        <taxon>Vertebrata</taxon>
        <taxon>Euteleostomi</taxon>
        <taxon>Mammalia</taxon>
        <taxon>Eutheria</taxon>
        <taxon>Euarchontoglires</taxon>
        <taxon>Glires</taxon>
        <taxon>Rodentia</taxon>
        <taxon>Myomorpha</taxon>
        <taxon>Muroidea</taxon>
        <taxon>Muridae</taxon>
        <taxon>Murinae</taxon>
        <taxon>Rattus</taxon>
    </lineage>
</organism>
<dbReference type="PANTHER" id="PTHR43213:SF5">
    <property type="entry name" value="BIFUNCTIONAL DTTP_UTP PYROPHOSPHATASE_METHYLTRANSFERASE PROTEIN-RELATED"/>
    <property type="match status" value="1"/>
</dbReference>
<evidence type="ECO:0000256" key="2">
    <source>
        <dbReference type="ARBA" id="ARBA00022801"/>
    </source>
</evidence>